<name>H0EPD7_GLAL7</name>
<protein>
    <submittedName>
        <fullName evidence="2">Uncharacterized protein</fullName>
    </submittedName>
</protein>
<sequence length="227" mass="25851">MALPLVKCALYSYKFIRFFLAFVWILCLYDMTQDWKRDVGFAATGLAWFLSLIGWRLLRERKTFCGFYRRKCLATIAVCGLVFVLWSIAFGLFLATYLQDGPRIKFGAGSVGGSIMTLPLLCVTLSAGEVFVITPDTLRMCEGVPNHYIPVIRGRTRNIFDGDPKRLEDDEMTHGILLETGQVGLLEARFNHDESLRLSNFREERLRFEAATVFFVGRQLLNASSEH</sequence>
<dbReference type="EMBL" id="AGUE01000110">
    <property type="protein sequence ID" value="EHK99637.1"/>
    <property type="molecule type" value="Genomic_DNA"/>
</dbReference>
<dbReference type="InParanoid" id="H0EPD7"/>
<keyword evidence="1" id="KW-1133">Transmembrane helix</keyword>
<feature type="transmembrane region" description="Helical" evidence="1">
    <location>
        <begin position="39"/>
        <end position="58"/>
    </location>
</feature>
<feature type="transmembrane region" description="Helical" evidence="1">
    <location>
        <begin position="70"/>
        <end position="95"/>
    </location>
</feature>
<evidence type="ECO:0000313" key="3">
    <source>
        <dbReference type="Proteomes" id="UP000005446"/>
    </source>
</evidence>
<feature type="transmembrane region" description="Helical" evidence="1">
    <location>
        <begin position="115"/>
        <end position="133"/>
    </location>
</feature>
<comment type="caution">
    <text evidence="2">The sequence shown here is derived from an EMBL/GenBank/DDBJ whole genome shotgun (WGS) entry which is preliminary data.</text>
</comment>
<dbReference type="AlphaFoldDB" id="H0EPD7"/>
<keyword evidence="1" id="KW-0472">Membrane</keyword>
<reference evidence="2 3" key="1">
    <citation type="journal article" date="2012" name="Eukaryot. Cell">
        <title>Genome sequence of the fungus Glarea lozoyensis: the first genome sequence of a species from the Helotiaceae family.</title>
        <authorList>
            <person name="Youssar L."/>
            <person name="Gruening B.A."/>
            <person name="Erxleben A."/>
            <person name="Guenther S."/>
            <person name="Huettel W."/>
        </authorList>
    </citation>
    <scope>NUCLEOTIDE SEQUENCE [LARGE SCALE GENOMIC DNA]</scope>
    <source>
        <strain evidence="3">ATCC 74030 / MF5533</strain>
    </source>
</reference>
<dbReference type="OrthoDB" id="10262656at2759"/>
<gene>
    <name evidence="2" type="ORF">M7I_4512</name>
</gene>
<dbReference type="HOGENOM" id="CLU_1219784_0_0_1"/>
<evidence type="ECO:0000313" key="2">
    <source>
        <dbReference type="EMBL" id="EHK99637.1"/>
    </source>
</evidence>
<keyword evidence="3" id="KW-1185">Reference proteome</keyword>
<accession>H0EPD7</accession>
<proteinExistence type="predicted"/>
<dbReference type="Proteomes" id="UP000005446">
    <property type="component" value="Unassembled WGS sequence"/>
</dbReference>
<keyword evidence="1" id="KW-0812">Transmembrane</keyword>
<organism evidence="2 3">
    <name type="scientific">Glarea lozoyensis (strain ATCC 74030 / MF5533)</name>
    <dbReference type="NCBI Taxonomy" id="1104152"/>
    <lineage>
        <taxon>Eukaryota</taxon>
        <taxon>Fungi</taxon>
        <taxon>Dikarya</taxon>
        <taxon>Ascomycota</taxon>
        <taxon>Pezizomycotina</taxon>
        <taxon>Leotiomycetes</taxon>
        <taxon>Helotiales</taxon>
        <taxon>Helotiaceae</taxon>
        <taxon>Glarea</taxon>
    </lineage>
</organism>
<feature type="transmembrane region" description="Helical" evidence="1">
    <location>
        <begin position="15"/>
        <end position="33"/>
    </location>
</feature>
<evidence type="ECO:0000256" key="1">
    <source>
        <dbReference type="SAM" id="Phobius"/>
    </source>
</evidence>